<evidence type="ECO:0000256" key="1">
    <source>
        <dbReference type="SAM" id="SignalP"/>
    </source>
</evidence>
<keyword evidence="3" id="KW-1185">Reference proteome</keyword>
<evidence type="ECO:0000313" key="3">
    <source>
        <dbReference type="Proteomes" id="UP000887575"/>
    </source>
</evidence>
<feature type="chain" id="PRO_5042176737" description="C-type lectin domain-containing protein" evidence="1">
    <location>
        <begin position="19"/>
        <end position="306"/>
    </location>
</feature>
<proteinExistence type="predicted"/>
<dbReference type="CDD" id="cd00037">
    <property type="entry name" value="CLECT"/>
    <property type="match status" value="2"/>
</dbReference>
<dbReference type="PROSITE" id="PS50041">
    <property type="entry name" value="C_TYPE_LECTIN_2"/>
    <property type="match status" value="2"/>
</dbReference>
<evidence type="ECO:0000259" key="2">
    <source>
        <dbReference type="PROSITE" id="PS50041"/>
    </source>
</evidence>
<dbReference type="InterPro" id="IPR001304">
    <property type="entry name" value="C-type_lectin-like"/>
</dbReference>
<dbReference type="SUPFAM" id="SSF56436">
    <property type="entry name" value="C-type lectin-like"/>
    <property type="match status" value="2"/>
</dbReference>
<evidence type="ECO:0000313" key="4">
    <source>
        <dbReference type="WBParaSite" id="MBELARI_LOCUS1223"/>
    </source>
</evidence>
<sequence>MLKLLFVCLFLFFVVVFSVDPICPDHFVYQSDLNLCLFYRGETDSWSHARDDCLSDHGDLLSVHNTFQNNLLAQIQFNMTGENRCWLGAHRDQGNIWTWSDGTPLDYDRFFQSSKVGDCAYLDGSDRMWKITSCNEKHKWLCATNAIIPSTTAPPTTASDLGCAPPEQQPLYKCKKGWQYNPQTGYQYMVVIDQSYTNAESYCVNQGGHLVSIHSAAENDFVKNLCCTSACQTSHNNLYAFYLTGGIKTNGTFIWTDGSPFDYQHSICETDGEDNDIIYMMNFQGCNLCGQPGIWQIFEATLKSRV</sequence>
<keyword evidence="1" id="KW-0732">Signal</keyword>
<dbReference type="Gene3D" id="3.10.100.10">
    <property type="entry name" value="Mannose-Binding Protein A, subunit A"/>
    <property type="match status" value="2"/>
</dbReference>
<dbReference type="InterPro" id="IPR016187">
    <property type="entry name" value="CTDL_fold"/>
</dbReference>
<feature type="domain" description="C-type lectin" evidence="2">
    <location>
        <begin position="36"/>
        <end position="143"/>
    </location>
</feature>
<accession>A0AAF3EE27</accession>
<dbReference type="WBParaSite" id="MBELARI_LOCUS1223">
    <property type="protein sequence ID" value="MBELARI_LOCUS1223"/>
    <property type="gene ID" value="MBELARI_LOCUS1223"/>
</dbReference>
<dbReference type="InterPro" id="IPR016186">
    <property type="entry name" value="C-type_lectin-like/link_sf"/>
</dbReference>
<dbReference type="PANTHER" id="PTHR22803">
    <property type="entry name" value="MANNOSE, PHOSPHOLIPASE, LECTIN RECEPTOR RELATED"/>
    <property type="match status" value="1"/>
</dbReference>
<organism evidence="3 4">
    <name type="scientific">Mesorhabditis belari</name>
    <dbReference type="NCBI Taxonomy" id="2138241"/>
    <lineage>
        <taxon>Eukaryota</taxon>
        <taxon>Metazoa</taxon>
        <taxon>Ecdysozoa</taxon>
        <taxon>Nematoda</taxon>
        <taxon>Chromadorea</taxon>
        <taxon>Rhabditida</taxon>
        <taxon>Rhabditina</taxon>
        <taxon>Rhabditomorpha</taxon>
        <taxon>Rhabditoidea</taxon>
        <taxon>Rhabditidae</taxon>
        <taxon>Mesorhabditinae</taxon>
        <taxon>Mesorhabditis</taxon>
    </lineage>
</organism>
<feature type="signal peptide" evidence="1">
    <location>
        <begin position="1"/>
        <end position="18"/>
    </location>
</feature>
<dbReference type="SMART" id="SM00034">
    <property type="entry name" value="CLECT"/>
    <property type="match status" value="2"/>
</dbReference>
<dbReference type="Pfam" id="PF00059">
    <property type="entry name" value="Lectin_C"/>
    <property type="match status" value="2"/>
</dbReference>
<dbReference type="InterPro" id="IPR050111">
    <property type="entry name" value="C-type_lectin/snaclec_domain"/>
</dbReference>
<name>A0AAF3EE27_9BILA</name>
<reference evidence="4" key="1">
    <citation type="submission" date="2024-02" db="UniProtKB">
        <authorList>
            <consortium name="WormBaseParasite"/>
        </authorList>
    </citation>
    <scope>IDENTIFICATION</scope>
</reference>
<dbReference type="AlphaFoldDB" id="A0AAF3EE27"/>
<dbReference type="Proteomes" id="UP000887575">
    <property type="component" value="Unassembled WGS sequence"/>
</dbReference>
<feature type="domain" description="C-type lectin" evidence="2">
    <location>
        <begin position="183"/>
        <end position="296"/>
    </location>
</feature>
<protein>
    <recommendedName>
        <fullName evidence="2">C-type lectin domain-containing protein</fullName>
    </recommendedName>
</protein>